<protein>
    <submittedName>
        <fullName evidence="4">Glycosyltransferase family 2 protein</fullName>
    </submittedName>
</protein>
<keyword evidence="2" id="KW-1133">Transmembrane helix</keyword>
<dbReference type="PANTHER" id="PTHR43630">
    <property type="entry name" value="POLY-BETA-1,6-N-ACETYL-D-GLUCOSAMINE SYNTHASE"/>
    <property type="match status" value="1"/>
</dbReference>
<dbReference type="AlphaFoldDB" id="A0A3A3G0M9"/>
<organism evidence="4 5">
    <name type="scientific">Noviherbaspirillum sedimenti</name>
    <dbReference type="NCBI Taxonomy" id="2320865"/>
    <lineage>
        <taxon>Bacteria</taxon>
        <taxon>Pseudomonadati</taxon>
        <taxon>Pseudomonadota</taxon>
        <taxon>Betaproteobacteria</taxon>
        <taxon>Burkholderiales</taxon>
        <taxon>Oxalobacteraceae</taxon>
        <taxon>Noviherbaspirillum</taxon>
    </lineage>
</organism>
<comment type="similarity">
    <text evidence="1">Belongs to the glycosyltransferase 2 family. WaaE/KdtX subfamily.</text>
</comment>
<evidence type="ECO:0000313" key="4">
    <source>
        <dbReference type="EMBL" id="RJG02018.1"/>
    </source>
</evidence>
<evidence type="ECO:0000256" key="2">
    <source>
        <dbReference type="SAM" id="Phobius"/>
    </source>
</evidence>
<proteinExistence type="inferred from homology"/>
<dbReference type="InterPro" id="IPR001173">
    <property type="entry name" value="Glyco_trans_2-like"/>
</dbReference>
<evidence type="ECO:0000256" key="1">
    <source>
        <dbReference type="ARBA" id="ARBA00038494"/>
    </source>
</evidence>
<dbReference type="GO" id="GO:0016740">
    <property type="term" value="F:transferase activity"/>
    <property type="evidence" value="ECO:0007669"/>
    <property type="project" value="UniProtKB-KW"/>
</dbReference>
<dbReference type="InterPro" id="IPR029044">
    <property type="entry name" value="Nucleotide-diphossugar_trans"/>
</dbReference>
<dbReference type="PANTHER" id="PTHR43630:SF2">
    <property type="entry name" value="GLYCOSYLTRANSFERASE"/>
    <property type="match status" value="1"/>
</dbReference>
<feature type="domain" description="Glycosyltransferase 2-like" evidence="3">
    <location>
        <begin position="20"/>
        <end position="114"/>
    </location>
</feature>
<dbReference type="CDD" id="cd02511">
    <property type="entry name" value="Beta4Glucosyltransferase"/>
    <property type="match status" value="1"/>
</dbReference>
<keyword evidence="4" id="KW-0808">Transferase</keyword>
<dbReference type="Pfam" id="PF00535">
    <property type="entry name" value="Glycos_transf_2"/>
    <property type="match status" value="1"/>
</dbReference>
<dbReference type="SUPFAM" id="SSF53448">
    <property type="entry name" value="Nucleotide-diphospho-sugar transferases"/>
    <property type="match status" value="1"/>
</dbReference>
<gene>
    <name evidence="4" type="ORF">D3878_10870</name>
</gene>
<dbReference type="Proteomes" id="UP000266327">
    <property type="component" value="Unassembled WGS sequence"/>
</dbReference>
<dbReference type="RefSeq" id="WP_119785480.1">
    <property type="nucleotide sequence ID" value="NZ_QYUQ01000002.1"/>
</dbReference>
<reference evidence="5" key="1">
    <citation type="submission" date="2018-09" db="EMBL/GenBank/DDBJ databases">
        <authorList>
            <person name="Zhu H."/>
        </authorList>
    </citation>
    <scope>NUCLEOTIDE SEQUENCE [LARGE SCALE GENOMIC DNA]</scope>
    <source>
        <strain evidence="5">K1S02-23</strain>
    </source>
</reference>
<evidence type="ECO:0000259" key="3">
    <source>
        <dbReference type="Pfam" id="PF00535"/>
    </source>
</evidence>
<feature type="transmembrane region" description="Helical" evidence="2">
    <location>
        <begin position="235"/>
        <end position="253"/>
    </location>
</feature>
<dbReference type="Gene3D" id="3.90.550.10">
    <property type="entry name" value="Spore Coat Polysaccharide Biosynthesis Protein SpsA, Chain A"/>
    <property type="match status" value="1"/>
</dbReference>
<evidence type="ECO:0000313" key="5">
    <source>
        <dbReference type="Proteomes" id="UP000266327"/>
    </source>
</evidence>
<sequence length="272" mass="30104">MNQPLPGQPEKNAASPKLTIGILTLNEEKRIANCIASAKFADQIIVVDSGSKDRTCEIAAALGAEVHAYPQWQGFAVQRNRVLQHAKGDYIFFLDADEEIPPALQQEIAAVVAAGKDEIWEVQWNQVAFGRPLTLMKSTGGIQRMFRTGSIREFTGLVHEHADMHGDSRAVHLFRARLLHYSRESIYSSLNKLAQYVQLGAAKRAQAGKKGGVLRGMASALAIFLKLYVFRRGFLCGAAGFLFCFFIALECFFRHTAIKYDAGRLEQAAMRG</sequence>
<accession>A0A3A3G0M9</accession>
<keyword evidence="2" id="KW-0812">Transmembrane</keyword>
<dbReference type="OrthoDB" id="8564828at2"/>
<comment type="caution">
    <text evidence="4">The sequence shown here is derived from an EMBL/GenBank/DDBJ whole genome shotgun (WGS) entry which is preliminary data.</text>
</comment>
<name>A0A3A3G0M9_9BURK</name>
<dbReference type="EMBL" id="QYUQ01000002">
    <property type="protein sequence ID" value="RJG02018.1"/>
    <property type="molecule type" value="Genomic_DNA"/>
</dbReference>
<keyword evidence="2" id="KW-0472">Membrane</keyword>
<keyword evidence="5" id="KW-1185">Reference proteome</keyword>